<protein>
    <recommendedName>
        <fullName evidence="1">RNase H type-1 domain-containing protein</fullName>
    </recommendedName>
</protein>
<gene>
    <name evidence="2" type="ORF">HPB51_000396</name>
</gene>
<feature type="domain" description="RNase H type-1" evidence="1">
    <location>
        <begin position="22"/>
        <end position="146"/>
    </location>
</feature>
<dbReference type="Pfam" id="PF00075">
    <property type="entry name" value="RNase_H"/>
    <property type="match status" value="1"/>
</dbReference>
<dbReference type="InterPro" id="IPR002156">
    <property type="entry name" value="RNaseH_domain"/>
</dbReference>
<dbReference type="GO" id="GO:0004523">
    <property type="term" value="F:RNA-DNA hybrid ribonuclease activity"/>
    <property type="evidence" value="ECO:0007669"/>
    <property type="project" value="InterPro"/>
</dbReference>
<dbReference type="AlphaFoldDB" id="A0A9J6DRT2"/>
<comment type="caution">
    <text evidence="2">The sequence shown here is derived from an EMBL/GenBank/DDBJ whole genome shotgun (WGS) entry which is preliminary data.</text>
</comment>
<evidence type="ECO:0000259" key="1">
    <source>
        <dbReference type="PROSITE" id="PS50879"/>
    </source>
</evidence>
<organism evidence="2 3">
    <name type="scientific">Rhipicephalus microplus</name>
    <name type="common">Cattle tick</name>
    <name type="synonym">Boophilus microplus</name>
    <dbReference type="NCBI Taxonomy" id="6941"/>
    <lineage>
        <taxon>Eukaryota</taxon>
        <taxon>Metazoa</taxon>
        <taxon>Ecdysozoa</taxon>
        <taxon>Arthropoda</taxon>
        <taxon>Chelicerata</taxon>
        <taxon>Arachnida</taxon>
        <taxon>Acari</taxon>
        <taxon>Parasitiformes</taxon>
        <taxon>Ixodida</taxon>
        <taxon>Ixodoidea</taxon>
        <taxon>Ixodidae</taxon>
        <taxon>Rhipicephalinae</taxon>
        <taxon>Rhipicephalus</taxon>
        <taxon>Boophilus</taxon>
    </lineage>
</organism>
<dbReference type="Proteomes" id="UP000821866">
    <property type="component" value="Unassembled WGS sequence"/>
</dbReference>
<sequence length="149" mass="15970">MSPRYHKGRRSARARKLQRQFGNNPDMVYTDVALRGTNKYALAIVGKPPGQGLLTCATARAASANNAEALAIALAIKAKDVLGRLSLVLTDSMVACKLFLTGRLPHNTIRLLGPDLTQDHPIIWCPGHAGLYGNERADGAARALTNRAA</sequence>
<reference evidence="2" key="2">
    <citation type="submission" date="2021-09" db="EMBL/GenBank/DDBJ databases">
        <authorList>
            <person name="Jia N."/>
            <person name="Wang J."/>
            <person name="Shi W."/>
            <person name="Du L."/>
            <person name="Sun Y."/>
            <person name="Zhan W."/>
            <person name="Jiang J."/>
            <person name="Wang Q."/>
            <person name="Zhang B."/>
            <person name="Ji P."/>
            <person name="Sakyi L.B."/>
            <person name="Cui X."/>
            <person name="Yuan T."/>
            <person name="Jiang B."/>
            <person name="Yang W."/>
            <person name="Lam T.T.-Y."/>
            <person name="Chang Q."/>
            <person name="Ding S."/>
            <person name="Wang X."/>
            <person name="Zhu J."/>
            <person name="Ruan X."/>
            <person name="Zhao L."/>
            <person name="Wei J."/>
            <person name="Que T."/>
            <person name="Du C."/>
            <person name="Cheng J."/>
            <person name="Dai P."/>
            <person name="Han X."/>
            <person name="Huang E."/>
            <person name="Gao Y."/>
            <person name="Liu J."/>
            <person name="Shao H."/>
            <person name="Ye R."/>
            <person name="Li L."/>
            <person name="Wei W."/>
            <person name="Wang X."/>
            <person name="Wang C."/>
            <person name="Huo Q."/>
            <person name="Li W."/>
            <person name="Guo W."/>
            <person name="Chen H."/>
            <person name="Chen S."/>
            <person name="Zhou L."/>
            <person name="Zhou L."/>
            <person name="Ni X."/>
            <person name="Tian J."/>
            <person name="Zhou Y."/>
            <person name="Sheng Y."/>
            <person name="Liu T."/>
            <person name="Pan Y."/>
            <person name="Xia L."/>
            <person name="Li J."/>
            <person name="Zhao F."/>
            <person name="Cao W."/>
        </authorList>
    </citation>
    <scope>NUCLEOTIDE SEQUENCE</scope>
    <source>
        <strain evidence="2">Rmic-2018</strain>
        <tissue evidence="2">Larvae</tissue>
    </source>
</reference>
<evidence type="ECO:0000313" key="3">
    <source>
        <dbReference type="Proteomes" id="UP000821866"/>
    </source>
</evidence>
<dbReference type="PROSITE" id="PS50879">
    <property type="entry name" value="RNASE_H_1"/>
    <property type="match status" value="1"/>
</dbReference>
<evidence type="ECO:0000313" key="2">
    <source>
        <dbReference type="EMBL" id="KAH8024665.1"/>
    </source>
</evidence>
<dbReference type="GO" id="GO:0003676">
    <property type="term" value="F:nucleic acid binding"/>
    <property type="evidence" value="ECO:0007669"/>
    <property type="project" value="InterPro"/>
</dbReference>
<accession>A0A9J6DRT2</accession>
<keyword evidence="3" id="KW-1185">Reference proteome</keyword>
<dbReference type="Gene3D" id="3.30.420.10">
    <property type="entry name" value="Ribonuclease H-like superfamily/Ribonuclease H"/>
    <property type="match status" value="1"/>
</dbReference>
<dbReference type="SUPFAM" id="SSF53098">
    <property type="entry name" value="Ribonuclease H-like"/>
    <property type="match status" value="1"/>
</dbReference>
<dbReference type="InterPro" id="IPR012337">
    <property type="entry name" value="RNaseH-like_sf"/>
</dbReference>
<dbReference type="InterPro" id="IPR036397">
    <property type="entry name" value="RNaseH_sf"/>
</dbReference>
<reference evidence="2" key="1">
    <citation type="journal article" date="2020" name="Cell">
        <title>Large-Scale Comparative Analyses of Tick Genomes Elucidate Their Genetic Diversity and Vector Capacities.</title>
        <authorList>
            <consortium name="Tick Genome and Microbiome Consortium (TIGMIC)"/>
            <person name="Jia N."/>
            <person name="Wang J."/>
            <person name="Shi W."/>
            <person name="Du L."/>
            <person name="Sun Y."/>
            <person name="Zhan W."/>
            <person name="Jiang J.F."/>
            <person name="Wang Q."/>
            <person name="Zhang B."/>
            <person name="Ji P."/>
            <person name="Bell-Sakyi L."/>
            <person name="Cui X.M."/>
            <person name="Yuan T.T."/>
            <person name="Jiang B.G."/>
            <person name="Yang W.F."/>
            <person name="Lam T.T."/>
            <person name="Chang Q.C."/>
            <person name="Ding S.J."/>
            <person name="Wang X.J."/>
            <person name="Zhu J.G."/>
            <person name="Ruan X.D."/>
            <person name="Zhao L."/>
            <person name="Wei J.T."/>
            <person name="Ye R.Z."/>
            <person name="Que T.C."/>
            <person name="Du C.H."/>
            <person name="Zhou Y.H."/>
            <person name="Cheng J.X."/>
            <person name="Dai P.F."/>
            <person name="Guo W.B."/>
            <person name="Han X.H."/>
            <person name="Huang E.J."/>
            <person name="Li L.F."/>
            <person name="Wei W."/>
            <person name="Gao Y.C."/>
            <person name="Liu J.Z."/>
            <person name="Shao H.Z."/>
            <person name="Wang X."/>
            <person name="Wang C.C."/>
            <person name="Yang T.C."/>
            <person name="Huo Q.B."/>
            <person name="Li W."/>
            <person name="Chen H.Y."/>
            <person name="Chen S.E."/>
            <person name="Zhou L.G."/>
            <person name="Ni X.B."/>
            <person name="Tian J.H."/>
            <person name="Sheng Y."/>
            <person name="Liu T."/>
            <person name="Pan Y.S."/>
            <person name="Xia L.Y."/>
            <person name="Li J."/>
            <person name="Zhao F."/>
            <person name="Cao W.C."/>
        </authorList>
    </citation>
    <scope>NUCLEOTIDE SEQUENCE</scope>
    <source>
        <strain evidence="2">Rmic-2018</strain>
    </source>
</reference>
<proteinExistence type="predicted"/>
<name>A0A9J6DRT2_RHIMP</name>
<dbReference type="EMBL" id="JABSTU010000007">
    <property type="protein sequence ID" value="KAH8024665.1"/>
    <property type="molecule type" value="Genomic_DNA"/>
</dbReference>